<dbReference type="KEGG" id="tpal:117650675"/>
<reference evidence="4" key="1">
    <citation type="submission" date="2025-08" db="UniProtKB">
        <authorList>
            <consortium name="RefSeq"/>
        </authorList>
    </citation>
    <scope>IDENTIFICATION</scope>
    <source>
        <tissue evidence="4">Total insect</tissue>
    </source>
</reference>
<sequence>MAAVYAPVFAMLAVLAMAAVCCGAHAGARDARVLQREADEFAKAPVGIETETATLAAGLPDNDHFRRRLFFIGDLATDFVREPSRLLLPPPGSVADAVEDLSQGTAASNYAAEDDDQLSGELLVHEKDYDGQERRGARPAQRGHTARDQEIRQAMEDSEDFQGPLLGHTAGKDRDGHREGRRQTFRWSVVDTAT</sequence>
<feature type="compositionally biased region" description="Basic and acidic residues" evidence="1">
    <location>
        <begin position="127"/>
        <end position="136"/>
    </location>
</feature>
<evidence type="ECO:0000256" key="2">
    <source>
        <dbReference type="SAM" id="SignalP"/>
    </source>
</evidence>
<feature type="signal peptide" evidence="2">
    <location>
        <begin position="1"/>
        <end position="18"/>
    </location>
</feature>
<evidence type="ECO:0000313" key="4">
    <source>
        <dbReference type="RefSeq" id="XP_034250141.1"/>
    </source>
</evidence>
<feature type="chain" id="PRO_5027695646" evidence="2">
    <location>
        <begin position="19"/>
        <end position="194"/>
    </location>
</feature>
<dbReference type="Proteomes" id="UP000515158">
    <property type="component" value="Unplaced"/>
</dbReference>
<name>A0A6P8ZZI2_THRPL</name>
<proteinExistence type="predicted"/>
<evidence type="ECO:0000313" key="3">
    <source>
        <dbReference type="Proteomes" id="UP000515158"/>
    </source>
</evidence>
<feature type="compositionally biased region" description="Basic and acidic residues" evidence="1">
    <location>
        <begin position="145"/>
        <end position="155"/>
    </location>
</feature>
<dbReference type="OrthoDB" id="10605776at2759"/>
<keyword evidence="3" id="KW-1185">Reference proteome</keyword>
<keyword evidence="2" id="KW-0732">Signal</keyword>
<dbReference type="AlphaFoldDB" id="A0A6P8ZZI2"/>
<dbReference type="GeneID" id="117650675"/>
<protein>
    <submittedName>
        <fullName evidence="4">Uncharacterized protein LOC117650675</fullName>
    </submittedName>
</protein>
<dbReference type="InParanoid" id="A0A6P8ZZI2"/>
<dbReference type="RefSeq" id="XP_034250141.1">
    <property type="nucleotide sequence ID" value="XM_034394250.1"/>
</dbReference>
<feature type="region of interest" description="Disordered" evidence="1">
    <location>
        <begin position="127"/>
        <end position="194"/>
    </location>
</feature>
<feature type="compositionally biased region" description="Basic and acidic residues" evidence="1">
    <location>
        <begin position="170"/>
        <end position="182"/>
    </location>
</feature>
<gene>
    <name evidence="4" type="primary">LOC117650675</name>
</gene>
<accession>A0A6P8ZZI2</accession>
<organism evidence="4">
    <name type="scientific">Thrips palmi</name>
    <name type="common">Melon thrips</name>
    <dbReference type="NCBI Taxonomy" id="161013"/>
    <lineage>
        <taxon>Eukaryota</taxon>
        <taxon>Metazoa</taxon>
        <taxon>Ecdysozoa</taxon>
        <taxon>Arthropoda</taxon>
        <taxon>Hexapoda</taxon>
        <taxon>Insecta</taxon>
        <taxon>Pterygota</taxon>
        <taxon>Neoptera</taxon>
        <taxon>Paraneoptera</taxon>
        <taxon>Thysanoptera</taxon>
        <taxon>Terebrantia</taxon>
        <taxon>Thripoidea</taxon>
        <taxon>Thripidae</taxon>
        <taxon>Thrips</taxon>
    </lineage>
</organism>
<evidence type="ECO:0000256" key="1">
    <source>
        <dbReference type="SAM" id="MobiDB-lite"/>
    </source>
</evidence>